<dbReference type="InterPro" id="IPR001431">
    <property type="entry name" value="Pept_M16_Zn_BS"/>
</dbReference>
<proteinExistence type="inferred from homology"/>
<sequence length="1098" mass="124194">MRCAEEHLFSMEKSLVDQRNYRFFELENGINVMVISSLKPGEDPDPESNSDEDSSEDTEDDDCLMETQNGDDGVGNFTENKSAAALCIQVGSFSDPPEAQGLSHFLEHMVFMGSEKYPTENDFDAYLSKRGGTSNAWTGNEYTLFHFDVKRKHFSKCLDRFAHFFISPLLLPNSTDRELAAVHSEFELANARDSNRLEFFISSLAAPGSPYKIFGCGNMKSLREIPEERGTDIYSLLQQHRKSMYSAHRMTLALHSKDSLDHLEALARELFAGVPNSGVPPLDFSRFVNSFETPSFNKFYRVCPLGDREKLRLVWSLPPLHDSYESAPMGVISSLVGHEGQGSILTMLKDKNLAVSLSCGVDPSSDFVNSSLCTLFIIYITLTDDGRDNVSEVCRIVFDYFKLLLASALSDDPVQCEQPAGSPKERVLHTLHSYLPEYRLTHEAAFLYSEPEEPDDTVVHVANMMQLVPPEQVYSAYHVLKKVDMQLYVRLLKLFTPGRASVILLSGKFASSLPTDGSVLVEPWYNVRYTVEDIRPDVRKLWEDSVPDKALHLPFKNKFLTSNFELRPADEDMKYPTDLNAITNGEYRRRYGQLWFQQSTRFKSPKAIVVIHLWSPIVMKTKENLALHMIMNYSLNQTLSVIAYEGGEANLSYNLEYNESGLKISLSGFNEKLFAFYQTILNHIVSEDSATSSAHFESYRDAIRQLCFNEALKPNVLNTHMQFYLLRKEAYLFDDLLSAIKNLSVADLMAYKQQFFSKLRITAYVHGNMSADDAVEFFEYTTRKIGCTPLPSRKFTDVASYEPGTYRVRVSNCNPADVNMCIAQVHLLGKTDLRRTVYNKLLCYILSEPAFDYLRTKETLGYQVYLRAWRSTPGGNLHAGASVVACSQANHFTASHVAGRLSAFWYHIVPRILAGIEEETFQTAVASLITMAQLEDPNMLTEAERNWAEIMIGECMFNRREASVKVLKTVTKKGLFEFFVTEYLKPCNRRVLLVQVEAPSKPDLGHVFPQKSYDLHIRHVKVTEQLQQDEQNSRDEVDIAAAVTACGFDNDAGLKFMHSCSLGDDTSELCPPATDCIAIDSLRGFRSTLVYEPGRVVD</sequence>
<feature type="domain" description="Peptidase M16 middle/third" evidence="11">
    <location>
        <begin position="446"/>
        <end position="738"/>
    </location>
</feature>
<evidence type="ECO:0000256" key="5">
    <source>
        <dbReference type="ARBA" id="ARBA00022833"/>
    </source>
</evidence>
<feature type="domain" description="Peptidase M16 C-terminal" evidence="10">
    <location>
        <begin position="742"/>
        <end position="873"/>
    </location>
</feature>
<keyword evidence="3" id="KW-0479">Metal-binding</keyword>
<comment type="similarity">
    <text evidence="1 7">Belongs to the peptidase M16 family.</text>
</comment>
<evidence type="ECO:0000256" key="3">
    <source>
        <dbReference type="ARBA" id="ARBA00022723"/>
    </source>
</evidence>
<dbReference type="PANTHER" id="PTHR43690:SF18">
    <property type="entry name" value="INSULIN-DEGRADING ENZYME-RELATED"/>
    <property type="match status" value="1"/>
</dbReference>
<dbReference type="OrthoDB" id="4953at2759"/>
<evidence type="ECO:0000256" key="7">
    <source>
        <dbReference type="RuleBase" id="RU004447"/>
    </source>
</evidence>
<evidence type="ECO:0000256" key="4">
    <source>
        <dbReference type="ARBA" id="ARBA00022801"/>
    </source>
</evidence>
<dbReference type="InterPro" id="IPR011249">
    <property type="entry name" value="Metalloenz_LuxS/M16"/>
</dbReference>
<keyword evidence="4" id="KW-0378">Hydrolase</keyword>
<feature type="region of interest" description="Disordered" evidence="8">
    <location>
        <begin position="36"/>
        <end position="76"/>
    </location>
</feature>
<dbReference type="Pfam" id="PF00675">
    <property type="entry name" value="Peptidase_M16"/>
    <property type="match status" value="1"/>
</dbReference>
<dbReference type="PANTHER" id="PTHR43690">
    <property type="entry name" value="NARDILYSIN"/>
    <property type="match status" value="1"/>
</dbReference>
<keyword evidence="6" id="KW-0482">Metalloprotease</keyword>
<protein>
    <recommendedName>
        <fullName evidence="14">Peptidase M16 N-terminal domain-containing protein</fullName>
    </recommendedName>
</protein>
<keyword evidence="5" id="KW-0862">Zinc</keyword>
<feature type="domain" description="Peptidase M16 N-terminal" evidence="9">
    <location>
        <begin position="78"/>
        <end position="203"/>
    </location>
</feature>
<keyword evidence="2" id="KW-0645">Protease</keyword>
<dbReference type="InterPro" id="IPR007863">
    <property type="entry name" value="Peptidase_M16_C"/>
</dbReference>
<name>A0A4S2MAK7_OPIFE</name>
<evidence type="ECO:0008006" key="14">
    <source>
        <dbReference type="Google" id="ProtNLM"/>
    </source>
</evidence>
<dbReference type="GO" id="GO:0046872">
    <property type="term" value="F:metal ion binding"/>
    <property type="evidence" value="ECO:0007669"/>
    <property type="project" value="UniProtKB-KW"/>
</dbReference>
<dbReference type="GO" id="GO:0006508">
    <property type="term" value="P:proteolysis"/>
    <property type="evidence" value="ECO:0007669"/>
    <property type="project" value="UniProtKB-KW"/>
</dbReference>
<evidence type="ECO:0000256" key="1">
    <source>
        <dbReference type="ARBA" id="ARBA00007261"/>
    </source>
</evidence>
<evidence type="ECO:0000256" key="8">
    <source>
        <dbReference type="SAM" id="MobiDB-lite"/>
    </source>
</evidence>
<dbReference type="SUPFAM" id="SSF63411">
    <property type="entry name" value="LuxS/MPP-like metallohydrolase"/>
    <property type="match status" value="4"/>
</dbReference>
<evidence type="ECO:0000313" key="12">
    <source>
        <dbReference type="EMBL" id="TGZ73475.1"/>
    </source>
</evidence>
<evidence type="ECO:0000313" key="13">
    <source>
        <dbReference type="Proteomes" id="UP000308267"/>
    </source>
</evidence>
<organism evidence="12 13">
    <name type="scientific">Opisthorchis felineus</name>
    <dbReference type="NCBI Taxonomy" id="147828"/>
    <lineage>
        <taxon>Eukaryota</taxon>
        <taxon>Metazoa</taxon>
        <taxon>Spiralia</taxon>
        <taxon>Lophotrochozoa</taxon>
        <taxon>Platyhelminthes</taxon>
        <taxon>Trematoda</taxon>
        <taxon>Digenea</taxon>
        <taxon>Opisthorchiida</taxon>
        <taxon>Opisthorchiata</taxon>
        <taxon>Opisthorchiidae</taxon>
        <taxon>Opisthorchis</taxon>
    </lineage>
</organism>
<feature type="compositionally biased region" description="Acidic residues" evidence="8">
    <location>
        <begin position="43"/>
        <end position="64"/>
    </location>
</feature>
<gene>
    <name evidence="12" type="ORF">CRM22_001496</name>
</gene>
<dbReference type="EMBL" id="SJOL01002680">
    <property type="protein sequence ID" value="TGZ73475.1"/>
    <property type="molecule type" value="Genomic_DNA"/>
</dbReference>
<comment type="caution">
    <text evidence="12">The sequence shown here is derived from an EMBL/GenBank/DDBJ whole genome shotgun (WGS) entry which is preliminary data.</text>
</comment>
<keyword evidence="13" id="KW-1185">Reference proteome</keyword>
<feature type="domain" description="Peptidase M16 C-terminal" evidence="10">
    <location>
        <begin position="237"/>
        <end position="411"/>
    </location>
</feature>
<dbReference type="Pfam" id="PF05193">
    <property type="entry name" value="Peptidase_M16_C"/>
    <property type="match status" value="2"/>
</dbReference>
<dbReference type="InterPro" id="IPR050626">
    <property type="entry name" value="Peptidase_M16"/>
</dbReference>
<dbReference type="AlphaFoldDB" id="A0A4S2MAK7"/>
<dbReference type="GO" id="GO:0004222">
    <property type="term" value="F:metalloendopeptidase activity"/>
    <property type="evidence" value="ECO:0007669"/>
    <property type="project" value="InterPro"/>
</dbReference>
<accession>A0A4S2MAK7</accession>
<dbReference type="Proteomes" id="UP000308267">
    <property type="component" value="Unassembled WGS sequence"/>
</dbReference>
<dbReference type="Gene3D" id="3.30.830.10">
    <property type="entry name" value="Metalloenzyme, LuxS/M16 peptidase-like"/>
    <property type="match status" value="4"/>
</dbReference>
<dbReference type="STRING" id="147828.A0A4S2MAK7"/>
<reference evidence="12 13" key="1">
    <citation type="journal article" date="2019" name="BMC Genomics">
        <title>New insights from Opisthorchis felineus genome: update on genomics of the epidemiologically important liver flukes.</title>
        <authorList>
            <person name="Ershov N.I."/>
            <person name="Mordvinov V.A."/>
            <person name="Prokhortchouk E.B."/>
            <person name="Pakharukova M.Y."/>
            <person name="Gunbin K.V."/>
            <person name="Ustyantsev K."/>
            <person name="Genaev M.A."/>
            <person name="Blinov A.G."/>
            <person name="Mazur A."/>
            <person name="Boulygina E."/>
            <person name="Tsygankova S."/>
            <person name="Khrameeva E."/>
            <person name="Chekanov N."/>
            <person name="Fan G."/>
            <person name="Xiao A."/>
            <person name="Zhang H."/>
            <person name="Xu X."/>
            <person name="Yang H."/>
            <person name="Solovyev V."/>
            <person name="Lee S.M."/>
            <person name="Liu X."/>
            <person name="Afonnikov D.A."/>
            <person name="Skryabin K.G."/>
        </authorList>
    </citation>
    <scope>NUCLEOTIDE SEQUENCE [LARGE SCALE GENOMIC DNA]</scope>
    <source>
        <strain evidence="12">AK-0245</strain>
        <tissue evidence="12">Whole organism</tissue>
    </source>
</reference>
<evidence type="ECO:0000256" key="6">
    <source>
        <dbReference type="ARBA" id="ARBA00023049"/>
    </source>
</evidence>
<evidence type="ECO:0000259" key="10">
    <source>
        <dbReference type="Pfam" id="PF05193"/>
    </source>
</evidence>
<evidence type="ECO:0000259" key="9">
    <source>
        <dbReference type="Pfam" id="PF00675"/>
    </source>
</evidence>
<dbReference type="InterPro" id="IPR032632">
    <property type="entry name" value="Peptidase_M16_M"/>
</dbReference>
<evidence type="ECO:0000259" key="11">
    <source>
        <dbReference type="Pfam" id="PF16187"/>
    </source>
</evidence>
<dbReference type="Pfam" id="PF16187">
    <property type="entry name" value="Peptidase_M16_M"/>
    <property type="match status" value="1"/>
</dbReference>
<dbReference type="InterPro" id="IPR011765">
    <property type="entry name" value="Pept_M16_N"/>
</dbReference>
<dbReference type="PROSITE" id="PS00143">
    <property type="entry name" value="INSULINASE"/>
    <property type="match status" value="1"/>
</dbReference>
<evidence type="ECO:0000256" key="2">
    <source>
        <dbReference type="ARBA" id="ARBA00022670"/>
    </source>
</evidence>